<dbReference type="InterPro" id="IPR029006">
    <property type="entry name" value="ADF-H/Gelsolin-like_dom_sf"/>
</dbReference>
<feature type="chain" id="PRO_5037332342" description="ADF-H domain-containing protein" evidence="3">
    <location>
        <begin position="21"/>
        <end position="202"/>
    </location>
</feature>
<dbReference type="Gene3D" id="3.40.20.10">
    <property type="entry name" value="Severin"/>
    <property type="match status" value="1"/>
</dbReference>
<evidence type="ECO:0000259" key="4">
    <source>
        <dbReference type="PROSITE" id="PS51263"/>
    </source>
</evidence>
<feature type="signal peptide" evidence="3">
    <location>
        <begin position="1"/>
        <end position="20"/>
    </location>
</feature>
<evidence type="ECO:0000256" key="2">
    <source>
        <dbReference type="ARBA" id="ARBA00023203"/>
    </source>
</evidence>
<keyword evidence="3" id="KW-0732">Signal</keyword>
<comment type="similarity">
    <text evidence="1">Belongs to the actin-binding proteins ADF family.</text>
</comment>
<dbReference type="InterPro" id="IPR002108">
    <property type="entry name" value="ADF-H"/>
</dbReference>
<evidence type="ECO:0000313" key="5">
    <source>
        <dbReference type="EnsemblMetazoa" id="XP_038050944.1"/>
    </source>
</evidence>
<keyword evidence="6" id="KW-1185">Reference proteome</keyword>
<reference evidence="5" key="1">
    <citation type="submission" date="2022-11" db="UniProtKB">
        <authorList>
            <consortium name="EnsemblMetazoa"/>
        </authorList>
    </citation>
    <scope>IDENTIFICATION</scope>
</reference>
<dbReference type="PROSITE" id="PS51263">
    <property type="entry name" value="ADF_H"/>
    <property type="match status" value="1"/>
</dbReference>
<dbReference type="GeneID" id="119724106"/>
<sequence>MFGLRTALLLLVAINVLVNGYQDDGYLDGELEVLLKRLLEGLEEEERGYELKNLFERESMSGMEVDEEVSTIYNDMKLRKTLKWITFKLENKKKIIKDQSAEPNDNYGDKTQFDEMKAKLTSEPRYILYDFKFDSKEGRKINKIAFIFWCDDDNAKIGDKMIYASSKDTIKKAFTGLGLEFQANTMAQLDYETFRAEVEKKA</sequence>
<proteinExistence type="inferred from homology"/>
<dbReference type="PRINTS" id="PR00006">
    <property type="entry name" value="COFILIN"/>
</dbReference>
<dbReference type="SUPFAM" id="SSF55753">
    <property type="entry name" value="Actin depolymerizing proteins"/>
    <property type="match status" value="1"/>
</dbReference>
<dbReference type="PANTHER" id="PTHR11913">
    <property type="entry name" value="COFILIN-RELATED"/>
    <property type="match status" value="1"/>
</dbReference>
<dbReference type="CDD" id="cd11286">
    <property type="entry name" value="ADF_cofilin_like"/>
    <property type="match status" value="1"/>
</dbReference>
<name>A0A913ZHS1_PATMI</name>
<dbReference type="InterPro" id="IPR017904">
    <property type="entry name" value="ADF/Cofilin"/>
</dbReference>
<dbReference type="Proteomes" id="UP000887568">
    <property type="component" value="Unplaced"/>
</dbReference>
<dbReference type="RefSeq" id="XP_038050944.1">
    <property type="nucleotide sequence ID" value="XM_038195016.1"/>
</dbReference>
<dbReference type="OrthoDB" id="5950607at2759"/>
<evidence type="ECO:0000313" key="6">
    <source>
        <dbReference type="Proteomes" id="UP000887568"/>
    </source>
</evidence>
<dbReference type="SMART" id="SM00102">
    <property type="entry name" value="ADF"/>
    <property type="match status" value="1"/>
</dbReference>
<dbReference type="GO" id="GO:0030042">
    <property type="term" value="P:actin filament depolymerization"/>
    <property type="evidence" value="ECO:0007669"/>
    <property type="project" value="InterPro"/>
</dbReference>
<evidence type="ECO:0000256" key="1">
    <source>
        <dbReference type="ARBA" id="ARBA00006844"/>
    </source>
</evidence>
<organism evidence="5 6">
    <name type="scientific">Patiria miniata</name>
    <name type="common">Bat star</name>
    <name type="synonym">Asterina miniata</name>
    <dbReference type="NCBI Taxonomy" id="46514"/>
    <lineage>
        <taxon>Eukaryota</taxon>
        <taxon>Metazoa</taxon>
        <taxon>Echinodermata</taxon>
        <taxon>Eleutherozoa</taxon>
        <taxon>Asterozoa</taxon>
        <taxon>Asteroidea</taxon>
        <taxon>Valvatacea</taxon>
        <taxon>Valvatida</taxon>
        <taxon>Asterinidae</taxon>
        <taxon>Patiria</taxon>
    </lineage>
</organism>
<dbReference type="GO" id="GO:0003779">
    <property type="term" value="F:actin binding"/>
    <property type="evidence" value="ECO:0007669"/>
    <property type="project" value="UniProtKB-KW"/>
</dbReference>
<keyword evidence="2" id="KW-0009">Actin-binding</keyword>
<feature type="domain" description="ADF-H" evidence="4">
    <location>
        <begin position="62"/>
        <end position="199"/>
    </location>
</feature>
<dbReference type="EnsemblMetazoa" id="XM_038195016.1">
    <property type="protein sequence ID" value="XP_038050944.1"/>
    <property type="gene ID" value="LOC119724106"/>
</dbReference>
<dbReference type="GO" id="GO:0015629">
    <property type="term" value="C:actin cytoskeleton"/>
    <property type="evidence" value="ECO:0007669"/>
    <property type="project" value="InterPro"/>
</dbReference>
<dbReference type="AlphaFoldDB" id="A0A913ZHS1"/>
<protein>
    <recommendedName>
        <fullName evidence="4">ADF-H domain-containing protein</fullName>
    </recommendedName>
</protein>
<evidence type="ECO:0000256" key="3">
    <source>
        <dbReference type="SAM" id="SignalP"/>
    </source>
</evidence>
<accession>A0A913ZHS1</accession>
<dbReference type="Pfam" id="PF00241">
    <property type="entry name" value="Cofilin_ADF"/>
    <property type="match status" value="1"/>
</dbReference>